<dbReference type="SUPFAM" id="SSF52402">
    <property type="entry name" value="Adenine nucleotide alpha hydrolases-like"/>
    <property type="match status" value="1"/>
</dbReference>
<dbReference type="Pfam" id="PF11734">
    <property type="entry name" value="TilS_C"/>
    <property type="match status" value="1"/>
</dbReference>
<keyword evidence="5 8" id="KW-0547">Nucleotide-binding</keyword>
<dbReference type="Proteomes" id="UP000620550">
    <property type="component" value="Unassembled WGS sequence"/>
</dbReference>
<dbReference type="RefSeq" id="WP_189625212.1">
    <property type="nucleotide sequence ID" value="NZ_BNAF01000002.1"/>
</dbReference>
<sequence length="444" mass="51845">MDLLLRFQKYLRDSLSVAKNDRIILAVSGGRDSMLMAYMFVRLGYDCRLAHCNFGLRGADSDEDQKLVERFATRYAVPFFAKRFDTERYAANSKTSTQMAARELRYAWFEELRQQEGAQWIAIAQHQNDHVETALLNLTRGTGLRGMRGIMPKQGFLIRPLLFLNRDEVSEHVTEWAVHFRDDQSNFSTKYARNKMRLEVIPKLQEISPDFEEIMLTNIANFQESYALLQSFVEPIRAAIFLTTEDGIVRIEKEKLARYKDNLPLLYELFKPFGFAKEILSDLQRAWASESGKLFRSGKHELLIDRTHLLLQPLCYTEGNNSLLHIEEGAKEFDFEAYSFQMWTQFDGAIDKHHARASIDYSKLYFPLTLRFWMHGDKFHPLGMRGQQKISDFFIQKKIPLSEKVRIPILVNGNGDIIWVVGYRLDNRYRITESTKKVLTLVYK</sequence>
<comment type="function">
    <text evidence="8">Ligates lysine onto the cytidine present at position 34 of the AUA codon-specific tRNA(Ile) that contains the anticodon CAU, in an ATP-dependent manner. Cytidine is converted to lysidine, thus changing the amino acid specificity of the tRNA from methionine to isoleucine.</text>
</comment>
<dbReference type="InterPro" id="IPR014729">
    <property type="entry name" value="Rossmann-like_a/b/a_fold"/>
</dbReference>
<evidence type="ECO:0000256" key="3">
    <source>
        <dbReference type="ARBA" id="ARBA00022598"/>
    </source>
</evidence>
<dbReference type="SUPFAM" id="SSF56037">
    <property type="entry name" value="PheT/TilS domain"/>
    <property type="match status" value="1"/>
</dbReference>
<evidence type="ECO:0000259" key="9">
    <source>
        <dbReference type="SMART" id="SM00977"/>
    </source>
</evidence>
<keyword evidence="6 8" id="KW-0067">ATP-binding</keyword>
<dbReference type="NCBIfam" id="TIGR02433">
    <property type="entry name" value="lysidine_TilS_C"/>
    <property type="match status" value="1"/>
</dbReference>
<name>A0ABQ3HW50_9SPHI</name>
<evidence type="ECO:0000256" key="7">
    <source>
        <dbReference type="ARBA" id="ARBA00048539"/>
    </source>
</evidence>
<dbReference type="Gene3D" id="3.40.50.620">
    <property type="entry name" value="HUPs"/>
    <property type="match status" value="1"/>
</dbReference>
<comment type="similarity">
    <text evidence="8">Belongs to the tRNA(Ile)-lysidine synthase family.</text>
</comment>
<evidence type="ECO:0000313" key="10">
    <source>
        <dbReference type="EMBL" id="GHE23712.1"/>
    </source>
</evidence>
<evidence type="ECO:0000313" key="11">
    <source>
        <dbReference type="Proteomes" id="UP000620550"/>
    </source>
</evidence>
<dbReference type="PANTHER" id="PTHR43033:SF1">
    <property type="entry name" value="TRNA(ILE)-LYSIDINE SYNTHASE-RELATED"/>
    <property type="match status" value="1"/>
</dbReference>
<evidence type="ECO:0000256" key="4">
    <source>
        <dbReference type="ARBA" id="ARBA00022694"/>
    </source>
</evidence>
<proteinExistence type="inferred from homology"/>
<evidence type="ECO:0000256" key="6">
    <source>
        <dbReference type="ARBA" id="ARBA00022840"/>
    </source>
</evidence>
<keyword evidence="4 8" id="KW-0819">tRNA processing</keyword>
<dbReference type="SMART" id="SM00977">
    <property type="entry name" value="TilS_C"/>
    <property type="match status" value="1"/>
</dbReference>
<dbReference type="InterPro" id="IPR012796">
    <property type="entry name" value="Lysidine-tRNA-synth_C"/>
</dbReference>
<comment type="domain">
    <text evidence="8">The N-terminal region contains the highly conserved SGGXDS motif, predicted to be a P-loop motif involved in ATP binding.</text>
</comment>
<comment type="catalytic activity">
    <reaction evidence="7 8">
        <text>cytidine(34) in tRNA(Ile2) + L-lysine + ATP = lysidine(34) in tRNA(Ile2) + AMP + diphosphate + H(+)</text>
        <dbReference type="Rhea" id="RHEA:43744"/>
        <dbReference type="Rhea" id="RHEA-COMP:10625"/>
        <dbReference type="Rhea" id="RHEA-COMP:10670"/>
        <dbReference type="ChEBI" id="CHEBI:15378"/>
        <dbReference type="ChEBI" id="CHEBI:30616"/>
        <dbReference type="ChEBI" id="CHEBI:32551"/>
        <dbReference type="ChEBI" id="CHEBI:33019"/>
        <dbReference type="ChEBI" id="CHEBI:82748"/>
        <dbReference type="ChEBI" id="CHEBI:83665"/>
        <dbReference type="ChEBI" id="CHEBI:456215"/>
        <dbReference type="EC" id="6.3.4.19"/>
    </reaction>
</comment>
<dbReference type="PANTHER" id="PTHR43033">
    <property type="entry name" value="TRNA(ILE)-LYSIDINE SYNTHASE-RELATED"/>
    <property type="match status" value="1"/>
</dbReference>
<accession>A0ABQ3HW50</accession>
<dbReference type="Pfam" id="PF01171">
    <property type="entry name" value="ATP_bind_3"/>
    <property type="match status" value="1"/>
</dbReference>
<dbReference type="InterPro" id="IPR011063">
    <property type="entry name" value="TilS/TtcA_N"/>
</dbReference>
<dbReference type="EC" id="6.3.4.19" evidence="8"/>
<reference evidence="11" key="1">
    <citation type="journal article" date="2019" name="Int. J. Syst. Evol. Microbiol.">
        <title>The Global Catalogue of Microorganisms (GCM) 10K type strain sequencing project: providing services to taxonomists for standard genome sequencing and annotation.</title>
        <authorList>
            <consortium name="The Broad Institute Genomics Platform"/>
            <consortium name="The Broad Institute Genome Sequencing Center for Infectious Disease"/>
            <person name="Wu L."/>
            <person name="Ma J."/>
        </authorList>
    </citation>
    <scope>NUCLEOTIDE SEQUENCE [LARGE SCALE GENOMIC DNA]</scope>
    <source>
        <strain evidence="11">CGMCC 1.12966</strain>
    </source>
</reference>
<dbReference type="HAMAP" id="MF_01161">
    <property type="entry name" value="tRNA_Ile_lys_synt"/>
    <property type="match status" value="1"/>
</dbReference>
<comment type="subcellular location">
    <subcellularLocation>
        <location evidence="1 8">Cytoplasm</location>
    </subcellularLocation>
</comment>
<dbReference type="NCBIfam" id="TIGR02432">
    <property type="entry name" value="lysidine_TilS_N"/>
    <property type="match status" value="1"/>
</dbReference>
<evidence type="ECO:0000256" key="2">
    <source>
        <dbReference type="ARBA" id="ARBA00022490"/>
    </source>
</evidence>
<evidence type="ECO:0000256" key="5">
    <source>
        <dbReference type="ARBA" id="ARBA00022741"/>
    </source>
</evidence>
<keyword evidence="11" id="KW-1185">Reference proteome</keyword>
<protein>
    <recommendedName>
        <fullName evidence="8">tRNA(Ile)-lysidine synthase</fullName>
        <ecNumber evidence="8">6.3.4.19</ecNumber>
    </recommendedName>
    <alternativeName>
        <fullName evidence="8">tRNA(Ile)-2-lysyl-cytidine synthase</fullName>
    </alternativeName>
    <alternativeName>
        <fullName evidence="8">tRNA(Ile)-lysidine synthetase</fullName>
    </alternativeName>
</protein>
<feature type="binding site" evidence="8">
    <location>
        <begin position="28"/>
        <end position="33"/>
    </location>
    <ligand>
        <name>ATP</name>
        <dbReference type="ChEBI" id="CHEBI:30616"/>
    </ligand>
</feature>
<keyword evidence="3 8" id="KW-0436">Ligase</keyword>
<keyword evidence="2 8" id="KW-0963">Cytoplasm</keyword>
<dbReference type="CDD" id="cd01992">
    <property type="entry name" value="TilS_N"/>
    <property type="match status" value="1"/>
</dbReference>
<dbReference type="InterPro" id="IPR012094">
    <property type="entry name" value="tRNA_Ile_lys_synt"/>
</dbReference>
<comment type="caution">
    <text evidence="10">The sequence shown here is derived from an EMBL/GenBank/DDBJ whole genome shotgun (WGS) entry which is preliminary data.</text>
</comment>
<gene>
    <name evidence="8 10" type="primary">tilS</name>
    <name evidence="10" type="ORF">GCM10017764_06800</name>
</gene>
<feature type="domain" description="Lysidine-tRNA(Ile) synthetase C-terminal" evidence="9">
    <location>
        <begin position="368"/>
        <end position="441"/>
    </location>
</feature>
<evidence type="ECO:0000256" key="1">
    <source>
        <dbReference type="ARBA" id="ARBA00004496"/>
    </source>
</evidence>
<dbReference type="EMBL" id="BNAF01000002">
    <property type="protein sequence ID" value="GHE23712.1"/>
    <property type="molecule type" value="Genomic_DNA"/>
</dbReference>
<organism evidence="10 11">
    <name type="scientific">Sphingobacterium griseoflavum</name>
    <dbReference type="NCBI Taxonomy" id="1474952"/>
    <lineage>
        <taxon>Bacteria</taxon>
        <taxon>Pseudomonadati</taxon>
        <taxon>Bacteroidota</taxon>
        <taxon>Sphingobacteriia</taxon>
        <taxon>Sphingobacteriales</taxon>
        <taxon>Sphingobacteriaceae</taxon>
        <taxon>Sphingobacterium</taxon>
    </lineage>
</organism>
<evidence type="ECO:0000256" key="8">
    <source>
        <dbReference type="HAMAP-Rule" id="MF_01161"/>
    </source>
</evidence>
<dbReference type="InterPro" id="IPR012795">
    <property type="entry name" value="tRNA_Ile_lys_synt_N"/>
</dbReference>